<dbReference type="EMBL" id="AONH01000016">
    <property type="protein sequence ID" value="KGM86772.1"/>
    <property type="molecule type" value="Genomic_DNA"/>
</dbReference>
<proteinExistence type="predicted"/>
<evidence type="ECO:0008006" key="4">
    <source>
        <dbReference type="Google" id="ProtNLM"/>
    </source>
</evidence>
<dbReference type="HOGENOM" id="CLU_251337_0_0_5"/>
<gene>
    <name evidence="2" type="ORF">rosmuc_03065</name>
</gene>
<feature type="signal peptide" evidence="1">
    <location>
        <begin position="1"/>
        <end position="20"/>
    </location>
</feature>
<accession>A0A0A0HG84</accession>
<dbReference type="RefSeq" id="WP_037268730.1">
    <property type="nucleotide sequence ID" value="NZ_KN293975.1"/>
</dbReference>
<organism evidence="2 3">
    <name type="scientific">Roseovarius mucosus DSM 17069</name>
    <dbReference type="NCBI Taxonomy" id="1288298"/>
    <lineage>
        <taxon>Bacteria</taxon>
        <taxon>Pseudomonadati</taxon>
        <taxon>Pseudomonadota</taxon>
        <taxon>Alphaproteobacteria</taxon>
        <taxon>Rhodobacterales</taxon>
        <taxon>Roseobacteraceae</taxon>
        <taxon>Roseovarius</taxon>
    </lineage>
</organism>
<evidence type="ECO:0000256" key="1">
    <source>
        <dbReference type="SAM" id="SignalP"/>
    </source>
</evidence>
<dbReference type="OrthoDB" id="7822067at2"/>
<comment type="caution">
    <text evidence="2">The sequence shown here is derived from an EMBL/GenBank/DDBJ whole genome shotgun (WGS) entry which is preliminary data.</text>
</comment>
<name>A0A0A0HG84_9RHOB</name>
<protein>
    <recommendedName>
        <fullName evidence="4">Tip attachment protein J domain-containing protein</fullName>
    </recommendedName>
</protein>
<dbReference type="eggNOG" id="COG4733">
    <property type="taxonomic scope" value="Bacteria"/>
</dbReference>
<feature type="chain" id="PRO_5001963218" description="Tip attachment protein J domain-containing protein" evidence="1">
    <location>
        <begin position="21"/>
        <end position="1450"/>
    </location>
</feature>
<dbReference type="Gene3D" id="1.20.5.340">
    <property type="match status" value="1"/>
</dbReference>
<evidence type="ECO:0000313" key="3">
    <source>
        <dbReference type="Proteomes" id="UP000030021"/>
    </source>
</evidence>
<evidence type="ECO:0000313" key="2">
    <source>
        <dbReference type="EMBL" id="KGM86772.1"/>
    </source>
</evidence>
<dbReference type="STRING" id="215743.ROSMUCSMR3_03543"/>
<dbReference type="PATRIC" id="fig|1288298.3.peg.3077"/>
<dbReference type="Proteomes" id="UP000030021">
    <property type="component" value="Unassembled WGS sequence"/>
</dbReference>
<reference evidence="2 3" key="1">
    <citation type="submission" date="2013-01" db="EMBL/GenBank/DDBJ databases">
        <authorList>
            <person name="Fiebig A."/>
            <person name="Goeker M."/>
            <person name="Klenk H.-P.P."/>
        </authorList>
    </citation>
    <scope>NUCLEOTIDE SEQUENCE [LARGE SCALE GENOMIC DNA]</scope>
    <source>
        <strain evidence="2 3">DSM 17069</strain>
    </source>
</reference>
<keyword evidence="1" id="KW-0732">Signal</keyword>
<sequence>MILFFAILAAFIGAPSGALAEPISSAIAIALAASSAGAGTFAAIAAGFGALGAFATRIIVGAGLSLLSQAFAKKPKVNGQGIQTEQTTTGDVTAAKFVVGTYAVEGHAVAPAYSRFKNNGILTYILEVSNVPVTGLTGRIVINGKYSDIEAPADSSGPFNEVFTGSGRRILTAFRQDDTDPTAWLWFYDGTQTNAAEPLVRYYEHHVDRPWTTDHVLHGTAYAVLEFALDPEIYQGLPSVRFEVKGIKLYDPRKDTTVGGSGPHRWDDPTTWEWTDNPQVINYNILRGITVPTGDIWGGRVDAEDLPLDNWFAAMNECDVLVGDRKQYVAGFEINVEEMEPVDVIEEMNRASFAQMSEFGGVFRVRVGAPAAPVLHVTDADFVITEGSVLTPFPAFDTVTNGITGTYVEPNDIWEGRDADLILNEDWVAEDGRQRVSSLGLPAVSVKAQAQQLLNAYLQDGRRFRTHQMTLPPSFALVEPLDSISFTSEAFGYTSKVFEVIEVEDRTDTLLQVVTVREREAGDVAIKPELEVAAPLPTNGQTPPAPLVVPLSVAAFDLSDGAGNARRPAILLTWMIESLPAIRNLKYQVRVKATQEIVAEGTASVSDARKLVPLDTHLANTEMEAQARYVADAPTAWTPWLSVTTPDLRLTQSDLSDALRDQFDAAFAVTQARLGEDGIPPSVADLLNRIEQVIAPIGPDDIPGTPHVERLDGSLLAEAQARAADALAVAGGIRAARERIKSAAQLALEATARDFLARDEVRTTLVAEVEGARAEAAAALTVVADGQLQIAQSVQTLETTTADIAALAQTIDQARIDGDGALANQIALLSVGTVTQFDHAVIWHWDTTVEGWTGVSNAPTVTADGWLAPATGSGAVSPAGLAIPTQTYRQLRARLRRSGAPAWAAQFWWAAGGQSFDATRRVTVGEPEWADDVALLTVDLAWSGIVDRVRLDLPAGVEIDWLAVGRPAPGASSADLAAERSARISQGLAQADAIEALGAELADLDGRATGTAEALDATTARVTDTETGLSTLTDATTALSGRVDDAETGIGLIGDAVDTLTLRTEQLEGGERVQSNSTRAVRSRIKLAGDRAAQLAARSILGNIAAQDLLSRASQDLNSKIELTDDQIKIVAEAVTLVQSAIPGLATADALQVLATEVTNVGGAVTALATRTSTVESALNTPETGVLARVSTVEATRVTEAEAVGAINQIVSVKYGDLAAMAEATAFAEATANGISAGHVVRLNGANVFEVVSVADGIEEGATVTGRWLGNYLRLDGNVEVTGDFLATKIFAQDVIVERLTVTEEVIGLDAVGKISNTRRSINTGGLGTAYSTVLTHVASHKSRASERHMILFCRMQIEGSSAAAGNVLEYRILRDGVLMSGVPPLKRDVRPGEVASEFFGIKQRTTVGSTSTTYTLEARVAANGAGISAVTINTGTEIWTEEKSIAEMT</sequence>